<dbReference type="EMBL" id="GGFM01011918">
    <property type="protein sequence ID" value="MBW32669.1"/>
    <property type="molecule type" value="Transcribed_RNA"/>
</dbReference>
<protein>
    <submittedName>
        <fullName evidence="1">Putative secreted peptide</fullName>
    </submittedName>
</protein>
<accession>A0A2M3ZVY4</accession>
<name>A0A2M3ZVY4_9DIPT</name>
<proteinExistence type="predicted"/>
<evidence type="ECO:0000313" key="1">
    <source>
        <dbReference type="EMBL" id="MBW32669.1"/>
    </source>
</evidence>
<reference evidence="1" key="1">
    <citation type="submission" date="2018-01" db="EMBL/GenBank/DDBJ databases">
        <title>An insight into the sialome of Amazonian anophelines.</title>
        <authorList>
            <person name="Ribeiro J.M."/>
            <person name="Scarpassa V."/>
            <person name="Calvo E."/>
        </authorList>
    </citation>
    <scope>NUCLEOTIDE SEQUENCE</scope>
    <source>
        <tissue evidence="1">Salivary glands</tissue>
    </source>
</reference>
<dbReference type="AlphaFoldDB" id="A0A2M3ZVY4"/>
<sequence length="78" mass="8974">MYLVSRWWLARVAWCAMSKNLSPRHRRSSFCGFSASAAFPCFVRLSPMTTTTTTTSFGLHNVFAWCNISLFPRFFPTL</sequence>
<organism evidence="1">
    <name type="scientific">Anopheles braziliensis</name>
    <dbReference type="NCBI Taxonomy" id="58242"/>
    <lineage>
        <taxon>Eukaryota</taxon>
        <taxon>Metazoa</taxon>
        <taxon>Ecdysozoa</taxon>
        <taxon>Arthropoda</taxon>
        <taxon>Hexapoda</taxon>
        <taxon>Insecta</taxon>
        <taxon>Pterygota</taxon>
        <taxon>Neoptera</taxon>
        <taxon>Endopterygota</taxon>
        <taxon>Diptera</taxon>
        <taxon>Nematocera</taxon>
        <taxon>Culicoidea</taxon>
        <taxon>Culicidae</taxon>
        <taxon>Anophelinae</taxon>
        <taxon>Anopheles</taxon>
    </lineage>
</organism>